<evidence type="ECO:0000313" key="2">
    <source>
        <dbReference type="Proteomes" id="UP000036045"/>
    </source>
</evidence>
<dbReference type="PANTHER" id="PTHR39175:SF1">
    <property type="entry name" value="FAMILY PROTEIN, PUTATIVE (AFU_ORTHOLOGUE AFUA_3G15060)-RELATED"/>
    <property type="match status" value="1"/>
</dbReference>
<protein>
    <submittedName>
        <fullName evidence="1">Glyoxalase</fullName>
    </submittedName>
</protein>
<name>A0A0J1IPV2_NIACI</name>
<comment type="caution">
    <text evidence="1">The sequence shown here is derived from an EMBL/GenBank/DDBJ whole genome shotgun (WGS) entry which is preliminary data.</text>
</comment>
<dbReference type="EMBL" id="LDPH01000002">
    <property type="protein sequence ID" value="KLV27973.1"/>
    <property type="molecule type" value="Genomic_DNA"/>
</dbReference>
<proteinExistence type="predicted"/>
<sequence length="124" mass="14091">MNIIGVHHVQITIPKGMEEKAKDFYCGELGLKEIAKPASLQGRGGFWLSLGNMDVHVGTEDGFDRYSTKSHLAYQVDSMSDWKNKLSDLGVEITNSIPIEGYERFEFRDPFGNRVEIIERKILE</sequence>
<gene>
    <name evidence="1" type="ORF">ABW02_03515</name>
</gene>
<evidence type="ECO:0000313" key="1">
    <source>
        <dbReference type="EMBL" id="KLV27973.1"/>
    </source>
</evidence>
<dbReference type="PANTHER" id="PTHR39175">
    <property type="entry name" value="FAMILY PROTEIN, PUTATIVE (AFU_ORTHOLOGUE AFUA_3G15060)-RELATED"/>
    <property type="match status" value="1"/>
</dbReference>
<dbReference type="Proteomes" id="UP000036045">
    <property type="component" value="Unassembled WGS sequence"/>
</dbReference>
<dbReference type="InterPro" id="IPR037523">
    <property type="entry name" value="VOC_core"/>
</dbReference>
<dbReference type="PATRIC" id="fig|1397.4.peg.1979"/>
<accession>A0A0J1IPV2</accession>
<dbReference type="InterPro" id="IPR029068">
    <property type="entry name" value="Glyas_Bleomycin-R_OHBP_Dase"/>
</dbReference>
<dbReference type="RefSeq" id="WP_047940527.1">
    <property type="nucleotide sequence ID" value="NZ_JABRVN010000062.1"/>
</dbReference>
<dbReference type="SUPFAM" id="SSF54593">
    <property type="entry name" value="Glyoxalase/Bleomycin resistance protein/Dihydroxybiphenyl dioxygenase"/>
    <property type="match status" value="1"/>
</dbReference>
<dbReference type="Pfam" id="PF00903">
    <property type="entry name" value="Glyoxalase"/>
    <property type="match status" value="1"/>
</dbReference>
<keyword evidence="2" id="KW-1185">Reference proteome</keyword>
<dbReference type="PROSITE" id="PS51819">
    <property type="entry name" value="VOC"/>
    <property type="match status" value="1"/>
</dbReference>
<organism evidence="1 2">
    <name type="scientific">Niallia circulans</name>
    <name type="common">Bacillus circulans</name>
    <dbReference type="NCBI Taxonomy" id="1397"/>
    <lineage>
        <taxon>Bacteria</taxon>
        <taxon>Bacillati</taxon>
        <taxon>Bacillota</taxon>
        <taxon>Bacilli</taxon>
        <taxon>Bacillales</taxon>
        <taxon>Bacillaceae</taxon>
        <taxon>Niallia</taxon>
    </lineage>
</organism>
<dbReference type="Gene3D" id="3.10.180.10">
    <property type="entry name" value="2,3-Dihydroxybiphenyl 1,2-Dioxygenase, domain 1"/>
    <property type="match status" value="1"/>
</dbReference>
<reference evidence="1 2" key="1">
    <citation type="submission" date="2015-05" db="EMBL/GenBank/DDBJ databases">
        <title>Whole genome sequence and identification of bacterial endophytes from Costus igneus.</title>
        <authorList>
            <person name="Lee Y.P."/>
            <person name="Gan H.M."/>
            <person name="Eng W."/>
            <person name="Wheatley M.S."/>
            <person name="Caraballo A."/>
            <person name="Polter S."/>
            <person name="Savka M.A."/>
            <person name="Hudson A.O."/>
        </authorList>
    </citation>
    <scope>NUCLEOTIDE SEQUENCE [LARGE SCALE GENOMIC DNA]</scope>
    <source>
        <strain evidence="1 2">RIT379</strain>
    </source>
</reference>
<dbReference type="AlphaFoldDB" id="A0A0J1IPV2"/>
<dbReference type="OrthoDB" id="9813630at2"/>
<dbReference type="InterPro" id="IPR004360">
    <property type="entry name" value="Glyas_Fos-R_dOase_dom"/>
</dbReference>